<dbReference type="Proteomes" id="UP001500635">
    <property type="component" value="Unassembled WGS sequence"/>
</dbReference>
<keyword evidence="4 7" id="KW-0554">One-carbon metabolism</keyword>
<accession>A0ABP8JKY9</accession>
<evidence type="ECO:0000313" key="11">
    <source>
        <dbReference type="Proteomes" id="UP001500635"/>
    </source>
</evidence>
<keyword evidence="11" id="KW-1185">Reference proteome</keyword>
<protein>
    <recommendedName>
        <fullName evidence="3 7">Dihydrofolate reductase</fullName>
        <ecNumber evidence="3 7">1.5.1.3</ecNumber>
    </recommendedName>
</protein>
<dbReference type="SUPFAM" id="SSF53597">
    <property type="entry name" value="Dihydrofolate reductase-like"/>
    <property type="match status" value="1"/>
</dbReference>
<keyword evidence="6 7" id="KW-0560">Oxidoreductase</keyword>
<evidence type="ECO:0000256" key="1">
    <source>
        <dbReference type="ARBA" id="ARBA00004903"/>
    </source>
</evidence>
<dbReference type="Gene3D" id="3.40.430.10">
    <property type="entry name" value="Dihydrofolate Reductase, subunit A"/>
    <property type="match status" value="1"/>
</dbReference>
<organism evidence="10 11">
    <name type="scientific">Tsukamurella soli</name>
    <dbReference type="NCBI Taxonomy" id="644556"/>
    <lineage>
        <taxon>Bacteria</taxon>
        <taxon>Bacillati</taxon>
        <taxon>Actinomycetota</taxon>
        <taxon>Actinomycetes</taxon>
        <taxon>Mycobacteriales</taxon>
        <taxon>Tsukamurellaceae</taxon>
        <taxon>Tsukamurella</taxon>
    </lineage>
</organism>
<dbReference type="InterPro" id="IPR024072">
    <property type="entry name" value="DHFR-like_dom_sf"/>
</dbReference>
<comment type="catalytic activity">
    <reaction evidence="7">
        <text>(6S)-5,6,7,8-tetrahydrofolate + NADP(+) = 7,8-dihydrofolate + NADPH + H(+)</text>
        <dbReference type="Rhea" id="RHEA:15009"/>
        <dbReference type="ChEBI" id="CHEBI:15378"/>
        <dbReference type="ChEBI" id="CHEBI:57451"/>
        <dbReference type="ChEBI" id="CHEBI:57453"/>
        <dbReference type="ChEBI" id="CHEBI:57783"/>
        <dbReference type="ChEBI" id="CHEBI:58349"/>
        <dbReference type="EC" id="1.5.1.3"/>
    </reaction>
</comment>
<dbReference type="EMBL" id="BAABFR010000029">
    <property type="protein sequence ID" value="GAA4392423.1"/>
    <property type="molecule type" value="Genomic_DNA"/>
</dbReference>
<evidence type="ECO:0000313" key="10">
    <source>
        <dbReference type="EMBL" id="GAA4392423.1"/>
    </source>
</evidence>
<dbReference type="PROSITE" id="PS51330">
    <property type="entry name" value="DHFR_2"/>
    <property type="match status" value="1"/>
</dbReference>
<dbReference type="PROSITE" id="PS00075">
    <property type="entry name" value="DHFR_1"/>
    <property type="match status" value="1"/>
</dbReference>
<keyword evidence="5 7" id="KW-0521">NADP</keyword>
<comment type="caution">
    <text evidence="10">The sequence shown here is derived from an EMBL/GenBank/DDBJ whole genome shotgun (WGS) entry which is preliminary data.</text>
</comment>
<sequence>MIGLVWAQAENGVIGAGGAIPWRIPEDAKHFRGVTVGHPVVMGRRTWDSLPDRFRPLPGRTNIVVTRDRSWAADGAVPAASVDAAVREGVPAGGDLWVIGGGEIYRAALPLADVLEVTEVAGEYDGDAYAPAIDPAVFTVAARTEWLASSAGPRYRFVTYRAR</sequence>
<evidence type="ECO:0000256" key="3">
    <source>
        <dbReference type="ARBA" id="ARBA00012856"/>
    </source>
</evidence>
<name>A0ABP8JKY9_9ACTN</name>
<dbReference type="RefSeq" id="WP_344995182.1">
    <property type="nucleotide sequence ID" value="NZ_BAABFR010000029.1"/>
</dbReference>
<dbReference type="PANTHER" id="PTHR48069:SF3">
    <property type="entry name" value="DIHYDROFOLATE REDUCTASE"/>
    <property type="match status" value="1"/>
</dbReference>
<comment type="pathway">
    <text evidence="1 7">Cofactor biosynthesis; tetrahydrofolate biosynthesis; 5,6,7,8-tetrahydrofolate from 7,8-dihydrofolate: step 1/1.</text>
</comment>
<reference evidence="11" key="1">
    <citation type="journal article" date="2019" name="Int. J. Syst. Evol. Microbiol.">
        <title>The Global Catalogue of Microorganisms (GCM) 10K type strain sequencing project: providing services to taxonomists for standard genome sequencing and annotation.</title>
        <authorList>
            <consortium name="The Broad Institute Genomics Platform"/>
            <consortium name="The Broad Institute Genome Sequencing Center for Infectious Disease"/>
            <person name="Wu L."/>
            <person name="Ma J."/>
        </authorList>
    </citation>
    <scope>NUCLEOTIDE SEQUENCE [LARGE SCALE GENOMIC DNA]</scope>
    <source>
        <strain evidence="11">JCM 17688</strain>
    </source>
</reference>
<evidence type="ECO:0000256" key="4">
    <source>
        <dbReference type="ARBA" id="ARBA00022563"/>
    </source>
</evidence>
<feature type="domain" description="DHFR" evidence="9">
    <location>
        <begin position="1"/>
        <end position="162"/>
    </location>
</feature>
<evidence type="ECO:0000256" key="5">
    <source>
        <dbReference type="ARBA" id="ARBA00022857"/>
    </source>
</evidence>
<gene>
    <name evidence="10" type="ORF">GCM10023147_22210</name>
</gene>
<dbReference type="CDD" id="cd00209">
    <property type="entry name" value="DHFR"/>
    <property type="match status" value="1"/>
</dbReference>
<dbReference type="PANTHER" id="PTHR48069">
    <property type="entry name" value="DIHYDROFOLATE REDUCTASE"/>
    <property type="match status" value="1"/>
</dbReference>
<dbReference type="InterPro" id="IPR017925">
    <property type="entry name" value="DHFR_CS"/>
</dbReference>
<evidence type="ECO:0000259" key="9">
    <source>
        <dbReference type="PROSITE" id="PS51330"/>
    </source>
</evidence>
<comment type="function">
    <text evidence="7">Key enzyme in folate metabolism. Catalyzes an essential reaction for de novo glycine and purine synthesis, and for DNA precursor synthesis.</text>
</comment>
<dbReference type="PRINTS" id="PR00070">
    <property type="entry name" value="DHFR"/>
</dbReference>
<dbReference type="PIRSF" id="PIRSF000194">
    <property type="entry name" value="DHFR"/>
    <property type="match status" value="1"/>
</dbReference>
<comment type="similarity">
    <text evidence="2 7 8">Belongs to the dihydrofolate reductase family.</text>
</comment>
<proteinExistence type="inferred from homology"/>
<dbReference type="InterPro" id="IPR001796">
    <property type="entry name" value="DHFR_dom"/>
</dbReference>
<evidence type="ECO:0000256" key="6">
    <source>
        <dbReference type="ARBA" id="ARBA00023002"/>
    </source>
</evidence>
<dbReference type="EC" id="1.5.1.3" evidence="3 7"/>
<dbReference type="Pfam" id="PF00186">
    <property type="entry name" value="DHFR_1"/>
    <property type="match status" value="1"/>
</dbReference>
<evidence type="ECO:0000256" key="7">
    <source>
        <dbReference type="PIRNR" id="PIRNR000194"/>
    </source>
</evidence>
<dbReference type="InterPro" id="IPR012259">
    <property type="entry name" value="DHFR"/>
</dbReference>
<evidence type="ECO:0000256" key="2">
    <source>
        <dbReference type="ARBA" id="ARBA00009539"/>
    </source>
</evidence>
<evidence type="ECO:0000256" key="8">
    <source>
        <dbReference type="RuleBase" id="RU004474"/>
    </source>
</evidence>